<evidence type="ECO:0000313" key="2">
    <source>
        <dbReference type="Proteomes" id="UP001410648"/>
    </source>
</evidence>
<comment type="caution">
    <text evidence="1">The sequence shown here is derived from an EMBL/GenBank/DDBJ whole genome shotgun (WGS) entry which is preliminary data.</text>
</comment>
<dbReference type="Proteomes" id="UP001410648">
    <property type="component" value="Unassembled WGS sequence"/>
</dbReference>
<gene>
    <name evidence="1" type="ORF">GCM10008936_04280</name>
</gene>
<proteinExistence type="predicted"/>
<reference evidence="1 2" key="1">
    <citation type="journal article" date="2019" name="Int. J. Syst. Evol. Microbiol.">
        <title>The Global Catalogue of Microorganisms (GCM) 10K type strain sequencing project: providing services to taxonomists for standard genome sequencing and annotation.</title>
        <authorList>
            <consortium name="The Broad Institute Genomics Platform"/>
            <consortium name="The Broad Institute Genome Sequencing Center for Infectious Disease"/>
            <person name="Wu L."/>
            <person name="Ma J."/>
        </authorList>
    </citation>
    <scope>NUCLEOTIDE SEQUENCE [LARGE SCALE GENOMIC DNA]</scope>
    <source>
        <strain evidence="1 2">JCM 14232</strain>
    </source>
</reference>
<organism evidence="1 2">
    <name type="scientific">Alkalibacterium indicireducens</name>
    <dbReference type="NCBI Taxonomy" id="398758"/>
    <lineage>
        <taxon>Bacteria</taxon>
        <taxon>Bacillati</taxon>
        <taxon>Bacillota</taxon>
        <taxon>Bacilli</taxon>
        <taxon>Lactobacillales</taxon>
        <taxon>Carnobacteriaceae</taxon>
        <taxon>Alkalibacterium</taxon>
    </lineage>
</organism>
<name>A0ABN1AI57_9LACT</name>
<protein>
    <submittedName>
        <fullName evidence="1">Uncharacterized protein</fullName>
    </submittedName>
</protein>
<accession>A0ABN1AI57</accession>
<sequence length="48" mass="5352">MVFTSLPVNVFGEGTLASDLVTYDDIKESNIEFDELSTEDLDIINEVI</sequence>
<dbReference type="EMBL" id="BAAADA010000035">
    <property type="protein sequence ID" value="GAA0477110.1"/>
    <property type="molecule type" value="Genomic_DNA"/>
</dbReference>
<evidence type="ECO:0000313" key="1">
    <source>
        <dbReference type="EMBL" id="GAA0477110.1"/>
    </source>
</evidence>
<keyword evidence="2" id="KW-1185">Reference proteome</keyword>